<dbReference type="GO" id="GO:0005783">
    <property type="term" value="C:endoplasmic reticulum"/>
    <property type="evidence" value="ECO:0007669"/>
    <property type="project" value="UniProtKB-SubCell"/>
</dbReference>
<dbReference type="EMBL" id="VDLU01000002">
    <property type="protein sequence ID" value="TNJ29199.1"/>
    <property type="molecule type" value="Genomic_DNA"/>
</dbReference>
<dbReference type="AlphaFoldDB" id="A0A4Z1T9J4"/>
<dbReference type="VEuPathDB" id="GiardiaDB:GMRT_14966"/>
<comment type="subunit">
    <text evidence="6">Part of the multisubunit transport protein particle (TRAPP) complex.</text>
</comment>
<protein>
    <recommendedName>
        <fullName evidence="6">Trafficking protein particle complex subunit</fullName>
    </recommendedName>
</protein>
<proteinExistence type="inferred from homology"/>
<dbReference type="InterPro" id="IPR007233">
    <property type="entry name" value="TRAPPC"/>
</dbReference>
<dbReference type="SMART" id="SM01399">
    <property type="entry name" value="Sybindin"/>
    <property type="match status" value="1"/>
</dbReference>
<dbReference type="GO" id="GO:0030008">
    <property type="term" value="C:TRAPP complex"/>
    <property type="evidence" value="ECO:0007669"/>
    <property type="project" value="UniProtKB-UniRule"/>
</dbReference>
<dbReference type="GO" id="GO:0006888">
    <property type="term" value="P:endoplasmic reticulum to Golgi vesicle-mediated transport"/>
    <property type="evidence" value="ECO:0007669"/>
    <property type="project" value="UniProtKB-UniRule"/>
</dbReference>
<organism evidence="7 8">
    <name type="scientific">Giardia muris</name>
    <dbReference type="NCBI Taxonomy" id="5742"/>
    <lineage>
        <taxon>Eukaryota</taxon>
        <taxon>Metamonada</taxon>
        <taxon>Diplomonadida</taxon>
        <taxon>Hexamitidae</taxon>
        <taxon>Giardiinae</taxon>
        <taxon>Giardia</taxon>
    </lineage>
</organism>
<dbReference type="Pfam" id="PF04099">
    <property type="entry name" value="Sybindin"/>
    <property type="match status" value="1"/>
</dbReference>
<dbReference type="SUPFAM" id="SSF64356">
    <property type="entry name" value="SNARE-like"/>
    <property type="match status" value="1"/>
</dbReference>
<evidence type="ECO:0000256" key="3">
    <source>
        <dbReference type="ARBA" id="ARBA00022892"/>
    </source>
</evidence>
<keyword evidence="3 6" id="KW-0931">ER-Golgi transport</keyword>
<name>A0A4Z1T9J4_GIAMU</name>
<dbReference type="Gene3D" id="3.30.450.70">
    <property type="match status" value="1"/>
</dbReference>
<keyword evidence="4 6" id="KW-0333">Golgi apparatus</keyword>
<comment type="caution">
    <text evidence="7">The sequence shown here is derived from an EMBL/GenBank/DDBJ whole genome shotgun (WGS) entry which is preliminary data.</text>
</comment>
<evidence type="ECO:0000256" key="2">
    <source>
        <dbReference type="ARBA" id="ARBA00022824"/>
    </source>
</evidence>
<accession>A0A4Z1T9J4</accession>
<evidence type="ECO:0000313" key="7">
    <source>
        <dbReference type="EMBL" id="TNJ29199.1"/>
    </source>
</evidence>
<comment type="similarity">
    <text evidence="5">Belongs to the TRAPP small subunits family. BET5 subfamily.</text>
</comment>
<keyword evidence="8" id="KW-1185">Reference proteome</keyword>
<sequence length="133" mass="15232">MPVLQFYAFRRGGEVLQFTPLDPPGVGPSEMLPNLIFMLRVVGGTIVPEEKPRLEYFDTEGYRCHLYETATGYWFVFLTTRGVRYLGPELAAVYRDLFVKRVVENPDWEPGTSFDDNVAFRKGIIFLASTIDE</sequence>
<dbReference type="Proteomes" id="UP000315496">
    <property type="component" value="Chromosome 2"/>
</dbReference>
<evidence type="ECO:0000256" key="4">
    <source>
        <dbReference type="ARBA" id="ARBA00023034"/>
    </source>
</evidence>
<dbReference type="OrthoDB" id="246406at2759"/>
<keyword evidence="2 6" id="KW-0256">Endoplasmic reticulum</keyword>
<reference evidence="7 8" key="1">
    <citation type="submission" date="2019-05" db="EMBL/GenBank/DDBJ databases">
        <title>The compact genome of Giardia muris reveals important steps in the evolution of intestinal protozoan parasites.</title>
        <authorList>
            <person name="Xu F."/>
            <person name="Jimenez-Gonzalez A."/>
            <person name="Einarsson E."/>
            <person name="Astvaldsson A."/>
            <person name="Peirasmaki D."/>
            <person name="Eckmann L."/>
            <person name="Andersson J.O."/>
            <person name="Svard S.G."/>
            <person name="Jerlstrom-Hultqvist J."/>
        </authorList>
    </citation>
    <scope>NUCLEOTIDE SEQUENCE [LARGE SCALE GENOMIC DNA]</scope>
    <source>
        <strain evidence="7 8">Roberts-Thomson</strain>
    </source>
</reference>
<evidence type="ECO:0000313" key="8">
    <source>
        <dbReference type="Proteomes" id="UP000315496"/>
    </source>
</evidence>
<evidence type="ECO:0000256" key="5">
    <source>
        <dbReference type="ARBA" id="ARBA00038167"/>
    </source>
</evidence>
<evidence type="ECO:0000256" key="1">
    <source>
        <dbReference type="ARBA" id="ARBA00022448"/>
    </source>
</evidence>
<dbReference type="InterPro" id="IPR011012">
    <property type="entry name" value="Longin-like_dom_sf"/>
</dbReference>
<dbReference type="PANTHER" id="PTHR23249">
    <property type="entry name" value="TRAFFICKING PROTEIN PARTICLE COMPLEX SUBUNIT"/>
    <property type="match status" value="1"/>
</dbReference>
<keyword evidence="1 6" id="KW-0813">Transport</keyword>
<dbReference type="PANTHER" id="PTHR23249:SF16">
    <property type="entry name" value="TRAFFICKING PROTEIN PARTICLE COMPLEX SUBUNIT 1"/>
    <property type="match status" value="1"/>
</dbReference>
<gene>
    <name evidence="7" type="ORF">GMRT_14966</name>
</gene>
<comment type="subcellular location">
    <subcellularLocation>
        <location evidence="6">Endoplasmic reticulum</location>
    </subcellularLocation>
    <subcellularLocation>
        <location evidence="6">Golgi apparatus</location>
        <location evidence="6">cis-Golgi network</location>
    </subcellularLocation>
</comment>
<dbReference type="GO" id="GO:0005794">
    <property type="term" value="C:Golgi apparatus"/>
    <property type="evidence" value="ECO:0007669"/>
    <property type="project" value="UniProtKB-SubCell"/>
</dbReference>
<evidence type="ECO:0000256" key="6">
    <source>
        <dbReference type="RuleBase" id="RU366065"/>
    </source>
</evidence>